<proteinExistence type="inferred from homology"/>
<evidence type="ECO:0000313" key="10">
    <source>
        <dbReference type="Proteomes" id="UP000818624"/>
    </source>
</evidence>
<dbReference type="InterPro" id="IPR024986">
    <property type="entry name" value="Nipped-B_C"/>
</dbReference>
<evidence type="ECO:0000256" key="4">
    <source>
        <dbReference type="ARBA" id="ARBA00023242"/>
    </source>
</evidence>
<evidence type="ECO:0000259" key="8">
    <source>
        <dbReference type="Pfam" id="PF12830"/>
    </source>
</evidence>
<dbReference type="Pfam" id="PF12830">
    <property type="entry name" value="Nipped-B_C"/>
    <property type="match status" value="1"/>
</dbReference>
<dbReference type="SUPFAM" id="SSF48371">
    <property type="entry name" value="ARM repeat"/>
    <property type="match status" value="1"/>
</dbReference>
<dbReference type="InterPro" id="IPR033031">
    <property type="entry name" value="Scc2/Nipped-B"/>
</dbReference>
<reference evidence="9 10" key="1">
    <citation type="journal article" date="2020" name="Elife">
        <title>Loss of centromere function drives karyotype evolution in closely related Malassezia species.</title>
        <authorList>
            <person name="Sankaranarayanan S.R."/>
            <person name="Ianiri G."/>
            <person name="Coelho M.A."/>
            <person name="Reza M.H."/>
            <person name="Thimmappa B.C."/>
            <person name="Ganguly P."/>
            <person name="Vadnala R.N."/>
            <person name="Sun S."/>
            <person name="Siddharthan R."/>
            <person name="Tellgren-Roth C."/>
            <person name="Dawson T.L."/>
            <person name="Heitman J."/>
            <person name="Sanyal K."/>
        </authorList>
    </citation>
    <scope>NUCLEOTIDE SEQUENCE [LARGE SCALE GENOMIC DNA]</scope>
    <source>
        <strain evidence="9">CBS14141</strain>
    </source>
</reference>
<protein>
    <recommendedName>
        <fullName evidence="6">Sister chromatid cohesion protein</fullName>
    </recommendedName>
</protein>
<dbReference type="InterPro" id="IPR026003">
    <property type="entry name" value="Cohesin_HEAT"/>
</dbReference>
<dbReference type="Pfam" id="PF12765">
    <property type="entry name" value="Cohesin_HEAT"/>
    <property type="match status" value="1"/>
</dbReference>
<feature type="region of interest" description="Disordered" evidence="7">
    <location>
        <begin position="1283"/>
        <end position="1307"/>
    </location>
</feature>
<keyword evidence="3 6" id="KW-0677">Repeat</keyword>
<evidence type="ECO:0000256" key="7">
    <source>
        <dbReference type="SAM" id="MobiDB-lite"/>
    </source>
</evidence>
<accession>A0ABY8ES25</accession>
<dbReference type="InterPro" id="IPR016024">
    <property type="entry name" value="ARM-type_fold"/>
</dbReference>
<evidence type="ECO:0000256" key="5">
    <source>
        <dbReference type="ARBA" id="ARBA00023306"/>
    </source>
</evidence>
<gene>
    <name evidence="9" type="primary">SCC2</name>
    <name evidence="9" type="ORF">GLX27_002343</name>
</gene>
<comment type="similarity">
    <text evidence="2 6">Belongs to the SCC2/Nipped-B family.</text>
</comment>
<dbReference type="PANTHER" id="PTHR21704:SF18">
    <property type="entry name" value="NIPPED-B-LIKE PROTEIN"/>
    <property type="match status" value="1"/>
</dbReference>
<dbReference type="EMBL" id="CP046235">
    <property type="protein sequence ID" value="WFD47687.1"/>
    <property type="molecule type" value="Genomic_DNA"/>
</dbReference>
<keyword evidence="4 6" id="KW-0539">Nucleus</keyword>
<evidence type="ECO:0000256" key="1">
    <source>
        <dbReference type="ARBA" id="ARBA00004123"/>
    </source>
</evidence>
<evidence type="ECO:0000313" key="9">
    <source>
        <dbReference type="EMBL" id="WFD47687.1"/>
    </source>
</evidence>
<keyword evidence="5 6" id="KW-0131">Cell cycle</keyword>
<dbReference type="CDD" id="cd23958">
    <property type="entry name" value="SCC2"/>
    <property type="match status" value="1"/>
</dbReference>
<evidence type="ECO:0000256" key="6">
    <source>
        <dbReference type="RuleBase" id="RU364107"/>
    </source>
</evidence>
<sequence>MDDAWDLDDAQLYSGEALLLAHDESPAHAEAHVAPRTPADALQRTLEALVREDDGHAEPRLLRRVDDERVLRPAALHQLHSMLRRCARDSKTPAVHAPDVPHTLLDLDATHLARLLDVLERTMRAALRAFAPDDAFGESVAVSLTGLVAAQCVLVVLAHERLPKHLFAEELVELCVATLKAPLERLIVPLVEARASGTGPLADIAAQLDADPRPDALRDIDVHFHLVCATFAQLDEVLAMPAVCVSDVLLIACVYVALAPFYAQDTEARPASDAEPISAYTRGAVLRPLRLTGLGVLRHLFAHHPAQRTWVLSEVLVSLLRLPDLRAHSREFRLANGKKIYALTALLLQLVQAAAAEPPARREQVHAWIEEARADVPAPPTNQSEVHALAHSVARYLAQKAAQAKLVKSSQELSYASVVYALLDDLLTLLFLPDWPAAPVLLASFCRTFVAFVHDAKSSVDAKAVALDHLGVVAARLQRVHAELGARRRLRPLRAVAEAAEDADIDALRDRERAVYGVAHRLRTHTTPDADAAAAFHLAQLGHEVVAALDAHRGAGADDPVRTALAAIYARIRVAEPGAPVQATVVPQLVLSSAYMVHTPQLIAPLLRGASAMALATRTRALRALGNIAAVDPHLLDDAAVREVVRAHVVDTSASVRETAIAILGAYMLQSRAARTKYRAEVAARAMDAAVGVRRRVLRVLRSLCASDEAYADQLEAVVRIVRAVHDEDIGIQALAVRTLAALWLPTPADASDEEAALAVPVDVGAQLLADVGAWVRERPSPLDAFLRRIDTTDAGVRSRLGALVDALLAHLFVETPTDAQTVLDRLRVVQQLVAAYPAVLTVRRATQLLPYVSGAESPEDIAVMEEVLRIYVRTLPHLPRTARAFAESLEQSLTPLVSRCTLRPDASALEALVACFCAVIEHQTHHSALLQRTFDACAARLTALAADATPATPLDRAAYLAMAMSALLCRYGARSDAEVHAAFDALLTLHALPAFAHAALAALGQVLCVRPALFLDARVTHALDAALGNAAPQVRHLVLRVLLDYLESDAGTDAAAPRVADTPADVLSELRGTTDEHADTGIASALVQRYAPAVLHATLDVQHAALQRTALEIVQVAVLQGLAHPLQCLPYLVALETADDATVRRRALGLHWHLVTKHATLLATHYVEPMRAAFAFGAAQHTERPRGFREDDEPVALFQGWYAMVREQRSARHAFLRALVRLCEVPHAAACAEADVALAAFAIENLATLEYKVLDEPLWVLHELHRLHAVFGMQVVGAAERHLRQRGPSPLTDEEGDDASEGGGAAADEAAHGLAHAALVVQAAQALRSHLQKVYKLTDAKYEKYVADGRPERLAPAHRTLADPRQAVPALALARVHTDAQAVGVLEELVDAAHDGALDLD</sequence>
<feature type="domain" description="Sister chromatid cohesion C-terminal" evidence="8">
    <location>
        <begin position="1084"/>
        <end position="1267"/>
    </location>
</feature>
<organism evidence="9 10">
    <name type="scientific">Malassezia furfur</name>
    <name type="common">Pityriasis versicolor infection agent</name>
    <name type="synonym">Pityrosporum furfur</name>
    <dbReference type="NCBI Taxonomy" id="55194"/>
    <lineage>
        <taxon>Eukaryota</taxon>
        <taxon>Fungi</taxon>
        <taxon>Dikarya</taxon>
        <taxon>Basidiomycota</taxon>
        <taxon>Ustilaginomycotina</taxon>
        <taxon>Malasseziomycetes</taxon>
        <taxon>Malasseziales</taxon>
        <taxon>Malasseziaceae</taxon>
        <taxon>Malassezia</taxon>
    </lineage>
</organism>
<name>A0ABY8ES25_MALFU</name>
<dbReference type="Proteomes" id="UP000818624">
    <property type="component" value="Chromosome 2"/>
</dbReference>
<evidence type="ECO:0000256" key="2">
    <source>
        <dbReference type="ARBA" id="ARBA00009252"/>
    </source>
</evidence>
<comment type="subcellular location">
    <subcellularLocation>
        <location evidence="1 6">Nucleus</location>
    </subcellularLocation>
</comment>
<dbReference type="PANTHER" id="PTHR21704">
    <property type="entry name" value="NIPPED-B-LIKE PROTEIN DELANGIN SCC2-RELATED"/>
    <property type="match status" value="1"/>
</dbReference>
<evidence type="ECO:0000256" key="3">
    <source>
        <dbReference type="ARBA" id="ARBA00022737"/>
    </source>
</evidence>
<keyword evidence="10" id="KW-1185">Reference proteome</keyword>